<dbReference type="SUPFAM" id="SSF51445">
    <property type="entry name" value="(Trans)glycosidases"/>
    <property type="match status" value="1"/>
</dbReference>
<dbReference type="InterPro" id="IPR026891">
    <property type="entry name" value="Fn3-like"/>
</dbReference>
<evidence type="ECO:0000259" key="3">
    <source>
        <dbReference type="SMART" id="SM01217"/>
    </source>
</evidence>
<dbReference type="RefSeq" id="WP_397095874.1">
    <property type="nucleotide sequence ID" value="NZ_JBIRYO010000038.1"/>
</dbReference>
<dbReference type="PRINTS" id="PR00133">
    <property type="entry name" value="GLHYDRLASE3"/>
</dbReference>
<organism evidence="4 5">
    <name type="scientific">Nocardia xishanensis</name>
    <dbReference type="NCBI Taxonomy" id="238964"/>
    <lineage>
        <taxon>Bacteria</taxon>
        <taxon>Bacillati</taxon>
        <taxon>Actinomycetota</taxon>
        <taxon>Actinomycetes</taxon>
        <taxon>Mycobacteriales</taxon>
        <taxon>Nocardiaceae</taxon>
        <taxon>Nocardia</taxon>
    </lineage>
</organism>
<dbReference type="InterPro" id="IPR001764">
    <property type="entry name" value="Glyco_hydro_3_N"/>
</dbReference>
<evidence type="ECO:0000256" key="1">
    <source>
        <dbReference type="ARBA" id="ARBA00005336"/>
    </source>
</evidence>
<dbReference type="InterPro" id="IPR017853">
    <property type="entry name" value="GH"/>
</dbReference>
<dbReference type="GO" id="GO:0016787">
    <property type="term" value="F:hydrolase activity"/>
    <property type="evidence" value="ECO:0007669"/>
    <property type="project" value="UniProtKB-KW"/>
</dbReference>
<proteinExistence type="inferred from homology"/>
<dbReference type="Proteomes" id="UP001611415">
    <property type="component" value="Unassembled WGS sequence"/>
</dbReference>
<reference evidence="4 5" key="1">
    <citation type="submission" date="2024-10" db="EMBL/GenBank/DDBJ databases">
        <title>The Natural Products Discovery Center: Release of the First 8490 Sequenced Strains for Exploring Actinobacteria Biosynthetic Diversity.</title>
        <authorList>
            <person name="Kalkreuter E."/>
            <person name="Kautsar S.A."/>
            <person name="Yang D."/>
            <person name="Bader C.D."/>
            <person name="Teijaro C.N."/>
            <person name="Fluegel L."/>
            <person name="Davis C.M."/>
            <person name="Simpson J.R."/>
            <person name="Lauterbach L."/>
            <person name="Steele A.D."/>
            <person name="Gui C."/>
            <person name="Meng S."/>
            <person name="Li G."/>
            <person name="Viehrig K."/>
            <person name="Ye F."/>
            <person name="Su P."/>
            <person name="Kiefer A.F."/>
            <person name="Nichols A."/>
            <person name="Cepeda A.J."/>
            <person name="Yan W."/>
            <person name="Fan B."/>
            <person name="Jiang Y."/>
            <person name="Adhikari A."/>
            <person name="Zheng C.-J."/>
            <person name="Schuster L."/>
            <person name="Cowan T.M."/>
            <person name="Smanski M.J."/>
            <person name="Chevrette M.G."/>
            <person name="De Carvalho L.P.S."/>
            <person name="Shen B."/>
        </authorList>
    </citation>
    <scope>NUCLEOTIDE SEQUENCE [LARGE SCALE GENOMIC DNA]</scope>
    <source>
        <strain evidence="4 5">NPDC019275</strain>
    </source>
</reference>
<dbReference type="InterPro" id="IPR036881">
    <property type="entry name" value="Glyco_hydro_3_C_sf"/>
</dbReference>
<protein>
    <submittedName>
        <fullName evidence="4">Glycoside hydrolase family 3 C-terminal domain-containing protein</fullName>
    </submittedName>
</protein>
<keyword evidence="5" id="KW-1185">Reference proteome</keyword>
<dbReference type="EMBL" id="JBIRYO010000038">
    <property type="protein sequence ID" value="MFI2478382.1"/>
    <property type="molecule type" value="Genomic_DNA"/>
</dbReference>
<dbReference type="InterPro" id="IPR036962">
    <property type="entry name" value="Glyco_hydro_3_N_sf"/>
</dbReference>
<dbReference type="Gene3D" id="3.20.20.300">
    <property type="entry name" value="Glycoside hydrolase, family 3, N-terminal domain"/>
    <property type="match status" value="2"/>
</dbReference>
<dbReference type="InterPro" id="IPR013783">
    <property type="entry name" value="Ig-like_fold"/>
</dbReference>
<keyword evidence="2 4" id="KW-0378">Hydrolase</keyword>
<accession>A0ABW7XB60</accession>
<dbReference type="SMART" id="SM01217">
    <property type="entry name" value="Fn3_like"/>
    <property type="match status" value="1"/>
</dbReference>
<evidence type="ECO:0000313" key="4">
    <source>
        <dbReference type="EMBL" id="MFI2478382.1"/>
    </source>
</evidence>
<dbReference type="Pfam" id="PF01915">
    <property type="entry name" value="Glyco_hydro_3_C"/>
    <property type="match status" value="1"/>
</dbReference>
<dbReference type="Pfam" id="PF00933">
    <property type="entry name" value="Glyco_hydro_3"/>
    <property type="match status" value="1"/>
</dbReference>
<dbReference type="Gene3D" id="2.60.40.10">
    <property type="entry name" value="Immunoglobulins"/>
    <property type="match status" value="1"/>
</dbReference>
<dbReference type="PANTHER" id="PTHR42715:SF10">
    <property type="entry name" value="BETA-GLUCOSIDASE"/>
    <property type="match status" value="1"/>
</dbReference>
<dbReference type="InterPro" id="IPR050288">
    <property type="entry name" value="Cellulose_deg_GH3"/>
</dbReference>
<evidence type="ECO:0000313" key="5">
    <source>
        <dbReference type="Proteomes" id="UP001611415"/>
    </source>
</evidence>
<comment type="similarity">
    <text evidence="1">Belongs to the glycosyl hydrolase 3 family.</text>
</comment>
<dbReference type="SUPFAM" id="SSF52279">
    <property type="entry name" value="Beta-D-glucan exohydrolase, C-terminal domain"/>
    <property type="match status" value="1"/>
</dbReference>
<dbReference type="Gene3D" id="3.40.50.1700">
    <property type="entry name" value="Glycoside hydrolase family 3 C-terminal domain"/>
    <property type="match status" value="2"/>
</dbReference>
<sequence>MTKAQNRRVELSALTMEQKATLLSGRDIWSTHAIEDAGVRAVRLSDGPHGLRVQEEGGDHVGMQPSLPATCFPPAVALGSSWDPDIAEKVGEALGWEARSAGVDIVLGPGVNIKRSPLCGRNFEYLAEDPLLAGVLGTAYVNGLQSTGVGASVKHFAANNQETDRMRVSAEVDERTLREIYFPAFERVVTHAQPATVMCAYNRINGVYSSENRWLLTDVLRGEWGFRGAVVSDWGAVHDPVAAVRAGLDLEMPATGGRSVQQLMQAVEAGELDEADLNRSVERVLALAEHGGGAPGSVDHDGHHRLAREAAAASVVLLMNESALPLAADTRVAVIGEFARTPRFQGGGSSHVNPTRVDSFLEALAEHTASAVEFAPGFRLDEIGDEDSLRDEAVELARASEVALVFAGLSEAEESEGFDRVTIDLPAAQIELIRAVSAVAPKVVVVLSHGGLVSLEGWHDEVDAIVDGFLLGQAGGSAIADILYGVVNPSGKLAETIPLRIEDTPAFGNFPGEQGHVVYGERLHVGYRFYSTRGVPVRYPFGHGLSYTSFRARDFEVVSTGDDEARVRLVIENIGDRDGAHVVQIYVDSSGRGEVQRPARELRAFTKVHVRAGGSVEVELVLDRRAFAYWDVELSDWVVTPGEYRVILGRDALTIEAEGAVALVGDRIIRELTLRSTLQEWYEHPIVGPALLETLQSELLAAVVQPQALRMLGSLPMQKIANILGLSIPGGALDSLMAMTLTQEVPAGSSTRPRKLLRH</sequence>
<dbReference type="PANTHER" id="PTHR42715">
    <property type="entry name" value="BETA-GLUCOSIDASE"/>
    <property type="match status" value="1"/>
</dbReference>
<gene>
    <name evidence="4" type="ORF">ACH49W_33925</name>
</gene>
<dbReference type="Pfam" id="PF14310">
    <property type="entry name" value="Fn3-like"/>
    <property type="match status" value="1"/>
</dbReference>
<evidence type="ECO:0000256" key="2">
    <source>
        <dbReference type="ARBA" id="ARBA00022801"/>
    </source>
</evidence>
<feature type="domain" description="Fibronectin type III-like" evidence="3">
    <location>
        <begin position="581"/>
        <end position="652"/>
    </location>
</feature>
<name>A0ABW7XB60_9NOCA</name>
<dbReference type="InterPro" id="IPR002772">
    <property type="entry name" value="Glyco_hydro_3_C"/>
</dbReference>
<comment type="caution">
    <text evidence="4">The sequence shown here is derived from an EMBL/GenBank/DDBJ whole genome shotgun (WGS) entry which is preliminary data.</text>
</comment>